<dbReference type="EMBL" id="RSCE01000001">
    <property type="protein sequence ID" value="RSH87538.1"/>
    <property type="molecule type" value="Genomic_DNA"/>
</dbReference>
<reference evidence="5 6" key="1">
    <citation type="submission" date="2018-11" db="EMBL/GenBank/DDBJ databases">
        <title>Genome sequence of Apiotrichum porosum DSM 27194.</title>
        <authorList>
            <person name="Aliyu H."/>
            <person name="Gorte O."/>
            <person name="Ochsenreither K."/>
        </authorList>
    </citation>
    <scope>NUCLEOTIDE SEQUENCE [LARGE SCALE GENOMIC DNA]</scope>
    <source>
        <strain evidence="5 6">DSM 27194</strain>
    </source>
</reference>
<dbReference type="STRING" id="105984.A0A427Y8V0"/>
<accession>A0A427Y8V0</accession>
<dbReference type="GO" id="GO:0005634">
    <property type="term" value="C:nucleus"/>
    <property type="evidence" value="ECO:0007669"/>
    <property type="project" value="UniProtKB-ARBA"/>
</dbReference>
<dbReference type="Proteomes" id="UP000279236">
    <property type="component" value="Unassembled WGS sequence"/>
</dbReference>
<dbReference type="PANTHER" id="PTHR10855">
    <property type="entry name" value="26S PROTEASOME NON-ATPASE REGULATORY SUBUNIT 12/COP9 SIGNALOSOME COMPLEX SUBUNIT 4"/>
    <property type="match status" value="1"/>
</dbReference>
<dbReference type="SUPFAM" id="SSF46785">
    <property type="entry name" value="Winged helix' DNA-binding domain"/>
    <property type="match status" value="1"/>
</dbReference>
<evidence type="ECO:0000256" key="3">
    <source>
        <dbReference type="SAM" id="MobiDB-lite"/>
    </source>
</evidence>
<evidence type="ECO:0000256" key="1">
    <source>
        <dbReference type="ARBA" id="ARBA00006397"/>
    </source>
</evidence>
<comment type="caution">
    <text evidence="5">The sequence shown here is derived from an EMBL/GenBank/DDBJ whole genome shotgun (WGS) entry which is preliminary data.</text>
</comment>
<dbReference type="InterPro" id="IPR036388">
    <property type="entry name" value="WH-like_DNA-bd_sf"/>
</dbReference>
<dbReference type="InterPro" id="IPR054559">
    <property type="entry name" value="PSMD12-CSN4-like_N"/>
</dbReference>
<evidence type="ECO:0000259" key="4">
    <source>
        <dbReference type="PROSITE" id="PS50250"/>
    </source>
</evidence>
<dbReference type="InterPro" id="IPR040896">
    <property type="entry name" value="RPN5_C"/>
</dbReference>
<dbReference type="Pfam" id="PF22241">
    <property type="entry name" value="PSMD12-CSN4_N"/>
    <property type="match status" value="1"/>
</dbReference>
<evidence type="ECO:0000256" key="2">
    <source>
        <dbReference type="ARBA" id="ARBA00022942"/>
    </source>
</evidence>
<organism evidence="5 6">
    <name type="scientific">Apiotrichum porosum</name>
    <dbReference type="NCBI Taxonomy" id="105984"/>
    <lineage>
        <taxon>Eukaryota</taxon>
        <taxon>Fungi</taxon>
        <taxon>Dikarya</taxon>
        <taxon>Basidiomycota</taxon>
        <taxon>Agaricomycotina</taxon>
        <taxon>Tremellomycetes</taxon>
        <taxon>Trichosporonales</taxon>
        <taxon>Trichosporonaceae</taxon>
        <taxon>Apiotrichum</taxon>
    </lineage>
</organism>
<keyword evidence="6" id="KW-1185">Reference proteome</keyword>
<dbReference type="FunFam" id="1.10.10.10:FF:000070">
    <property type="entry name" value="26S proteasome non-ATPase regulatory subunit 12"/>
    <property type="match status" value="1"/>
</dbReference>
<name>A0A427Y8V0_9TREE</name>
<dbReference type="GeneID" id="39584590"/>
<feature type="domain" description="PCI" evidence="4">
    <location>
        <begin position="282"/>
        <end position="475"/>
    </location>
</feature>
<dbReference type="InterPro" id="IPR036390">
    <property type="entry name" value="WH_DNA-bd_sf"/>
</dbReference>
<feature type="region of interest" description="Disordered" evidence="3">
    <location>
        <begin position="159"/>
        <end position="199"/>
    </location>
</feature>
<keyword evidence="2" id="KW-0647">Proteasome</keyword>
<dbReference type="PANTHER" id="PTHR10855:SF1">
    <property type="entry name" value="26S PROTEASOME NON-ATPASE REGULATORY SUBUNIT 12"/>
    <property type="match status" value="1"/>
</dbReference>
<dbReference type="RefSeq" id="XP_028479746.1">
    <property type="nucleotide sequence ID" value="XM_028615889.1"/>
</dbReference>
<dbReference type="Gene3D" id="1.10.10.10">
    <property type="entry name" value="Winged helix-like DNA-binding domain superfamily/Winged helix DNA-binding domain"/>
    <property type="match status" value="1"/>
</dbReference>
<dbReference type="GO" id="GO:0005737">
    <property type="term" value="C:cytoplasm"/>
    <property type="evidence" value="ECO:0007669"/>
    <property type="project" value="TreeGrafter"/>
</dbReference>
<dbReference type="AlphaFoldDB" id="A0A427Y8V0"/>
<gene>
    <name evidence="5" type="ORF">EHS24_000047</name>
</gene>
<dbReference type="PROSITE" id="PS50250">
    <property type="entry name" value="PCI"/>
    <property type="match status" value="1"/>
</dbReference>
<proteinExistence type="inferred from homology"/>
<evidence type="ECO:0000313" key="5">
    <source>
        <dbReference type="EMBL" id="RSH87538.1"/>
    </source>
</evidence>
<dbReference type="OrthoDB" id="268763at2759"/>
<protein>
    <recommendedName>
        <fullName evidence="4">PCI domain-containing protein</fullName>
    </recommendedName>
</protein>
<dbReference type="Pfam" id="PF18098">
    <property type="entry name" value="RPN5_C"/>
    <property type="match status" value="1"/>
</dbReference>
<dbReference type="InterPro" id="IPR000717">
    <property type="entry name" value="PCI_dom"/>
</dbReference>
<comment type="similarity">
    <text evidence="1">Belongs to the proteasome subunit p55 family.</text>
</comment>
<feature type="compositionally biased region" description="Basic and acidic residues" evidence="3">
    <location>
        <begin position="182"/>
        <end position="199"/>
    </location>
</feature>
<sequence length="520" mass="58865">MSFQRKQEKDFTPEVKALTPEVEQVAKAGNLTEAIDKISALEKQTRNASDMPSTAALLTLLARLCWEAGDLDALNTQLTLMSKKHGQLKEAVVRMVDEATPWLDALKQKKEAGAYNGTQDRWLELLTTIRDITEGKIYLELQRARLTVQLAEYHERLAQTAPKADPSAKKPEVAESSTAATADKDETKKKEPVTAEDHLDTAADLMSEIQIETYSSMDKREKTEFILEQMRLESLRGNWPRVRVGSRKINRVFLKEKESADLKLRYYDLIVQLALQEDLYLEVCSAYQEVWDTEEVKTDEARELNVIENIIMYVVLAAYSNEQSDMLHKLYANNDLQKAPLHYELLKCFVTKELMRWPGIESLYGPTLRQSPVFAPDSTLGVKSAKTLANAIGVDKVAGPPGVGRWEALHKRVVEHNIRVIAAYYSRITLTRLTELLDLPALTTERTLCKLVTDKTVYARIDRPAGIVNFQRPRRSNEVLDVWSADIGKMLSLVEKTSHLVSKEYAMQEASQAGRKKVKA</sequence>
<dbReference type="Pfam" id="PF01399">
    <property type="entry name" value="PCI"/>
    <property type="match status" value="1"/>
</dbReference>
<evidence type="ECO:0000313" key="6">
    <source>
        <dbReference type="Proteomes" id="UP000279236"/>
    </source>
</evidence>
<dbReference type="GO" id="GO:0008541">
    <property type="term" value="C:proteasome regulatory particle, lid subcomplex"/>
    <property type="evidence" value="ECO:0007669"/>
    <property type="project" value="TreeGrafter"/>
</dbReference>
<dbReference type="SMART" id="SM00088">
    <property type="entry name" value="PINT"/>
    <property type="match status" value="1"/>
</dbReference>
<dbReference type="InterPro" id="IPR040134">
    <property type="entry name" value="PSMD12/CSN4"/>
</dbReference>